<evidence type="ECO:0000256" key="2">
    <source>
        <dbReference type="SAM" id="SignalP"/>
    </source>
</evidence>
<dbReference type="RefSeq" id="WP_176005500.1">
    <property type="nucleotide sequence ID" value="NZ_JABWMI010000009.1"/>
</dbReference>
<dbReference type="Gene3D" id="2.60.40.740">
    <property type="match status" value="1"/>
</dbReference>
<dbReference type="Gene3D" id="2.60.40.10">
    <property type="entry name" value="Immunoglobulins"/>
    <property type="match status" value="1"/>
</dbReference>
<dbReference type="SUPFAM" id="SSF49265">
    <property type="entry name" value="Fibronectin type III"/>
    <property type="match status" value="1"/>
</dbReference>
<dbReference type="CDD" id="cd00063">
    <property type="entry name" value="FN3"/>
    <property type="match status" value="1"/>
</dbReference>
<proteinExistence type="predicted"/>
<dbReference type="EMBL" id="JACBJI010000002">
    <property type="protein sequence ID" value="NYA70674.1"/>
    <property type="molecule type" value="Genomic_DNA"/>
</dbReference>
<dbReference type="InterPro" id="IPR003961">
    <property type="entry name" value="FN3_dom"/>
</dbReference>
<dbReference type="Proteomes" id="UP000535020">
    <property type="component" value="Unassembled WGS sequence"/>
</dbReference>
<reference evidence="4 5" key="1">
    <citation type="submission" date="2020-07" db="EMBL/GenBank/DDBJ databases">
        <authorList>
            <person name="Sun Q."/>
        </authorList>
    </citation>
    <scope>NUCLEOTIDE SEQUENCE [LARGE SCALE GENOMIC DNA]</scope>
    <source>
        <strain evidence="4 5">MAH-1</strain>
    </source>
</reference>
<comment type="caution">
    <text evidence="4">The sequence shown here is derived from an EMBL/GenBank/DDBJ whole genome shotgun (WGS) entry which is preliminary data.</text>
</comment>
<keyword evidence="5" id="KW-1185">Reference proteome</keyword>
<evidence type="ECO:0000313" key="4">
    <source>
        <dbReference type="EMBL" id="NYA70674.1"/>
    </source>
</evidence>
<dbReference type="Pfam" id="PF18962">
    <property type="entry name" value="Por_Secre_tail"/>
    <property type="match status" value="1"/>
</dbReference>
<protein>
    <submittedName>
        <fullName evidence="4">T9SS type A sorting domain-containing protein</fullName>
    </submittedName>
</protein>
<dbReference type="InterPro" id="IPR013783">
    <property type="entry name" value="Ig-like_fold"/>
</dbReference>
<dbReference type="NCBIfam" id="TIGR04183">
    <property type="entry name" value="Por_Secre_tail"/>
    <property type="match status" value="1"/>
</dbReference>
<keyword evidence="1 2" id="KW-0732">Signal</keyword>
<dbReference type="InterPro" id="IPR036116">
    <property type="entry name" value="FN3_sf"/>
</dbReference>
<organism evidence="4 5">
    <name type="scientific">Flavobacterium agri</name>
    <dbReference type="NCBI Taxonomy" id="2743471"/>
    <lineage>
        <taxon>Bacteria</taxon>
        <taxon>Pseudomonadati</taxon>
        <taxon>Bacteroidota</taxon>
        <taxon>Flavobacteriia</taxon>
        <taxon>Flavobacteriales</taxon>
        <taxon>Flavobacteriaceae</taxon>
        <taxon>Flavobacterium</taxon>
    </lineage>
</organism>
<evidence type="ECO:0000259" key="3">
    <source>
        <dbReference type="PROSITE" id="PS50853"/>
    </source>
</evidence>
<sequence length="909" mass="98601">MKTPLFFLLFFLSVFGIHAQECETPTALQISNITTESASFAWTANGSETQWEILVLYAGGPFPLPTMEGVIVSNNPATLTGLECPESFDVYVRAVCATSNSDWSMPVTFSTTGCPGSVGDPQDLYACAQDGTACFDLSANDELVLGSSEAWEVEITYHTSQADAENGDNPILDTTQYCIAESVGTQTLYVAVNDFFAGTQNIYTFDIIVSTVNTSDLPLSPITQCDQEGTGTIVFDLTVAASQLGSGTLTYYTTLQNAIGEQNAIAQPAAYAVSSASGSSTIYIREDYGVGCDFVYTMQINALANCDNPAFCIGANSLCDALGVPFANTTGVDQAESGNDYGCMDTTYDPTWFYFSTSGAGNIELLIEQSTDINFSEANLDIDFICYGPFANPSDACTQLTTDKIVDCSYSASLSEVVSIPNTQPGQYYLIMASNYDGVPGYIRVSETNNSQGEINCTGLRLNAFLDANGNGTKEASEANFNLGQFHYEKNGNGIVHNITSPTGIHRIYDTNTSNAYDLNYTVNSEYASYYNLTTNSYADVSAVEGAGLQDYPFPVTIAQVYNDVAVTIVPNEEPRPGFTYDNTIRYTNSGNQPVASGTLTFTHDAAVSIVSVSQSGIVNTPNGFTYVFTNLQPFETREITVTMQIPTIPTVNLDDLLTNTVSIAGVSGEVTTENNTSTSAQIVIGSYDPNDKMEARGPQILHSSFTSDDYLYYTIRFENTGTASAINIHVDDTLDAQLDAETLRMVSASHNYTLDRVGSQLRWRFENILLQPSVEGSSVGHGYITFKVKPNPGYAVGDVISNTAHIYFDFNPAIVTNTFTSTFVSQLQVDEFKQQTLVVYPNPVDDYVTFSFNDNSDIETIIIYDVTGKRLLQTSNNTIDLSSAAPGLYFADVLTRDKIKFTRKLVVK</sequence>
<dbReference type="Pfam" id="PF24595">
    <property type="entry name" value="DUF7619"/>
    <property type="match status" value="1"/>
</dbReference>
<gene>
    <name evidence="4" type="ORF">HZF10_07065</name>
</gene>
<accession>A0A7Y8Y143</accession>
<dbReference type="AlphaFoldDB" id="A0A7Y8Y143"/>
<name>A0A7Y8Y143_9FLAO</name>
<evidence type="ECO:0000256" key="1">
    <source>
        <dbReference type="ARBA" id="ARBA00022729"/>
    </source>
</evidence>
<evidence type="ECO:0000313" key="5">
    <source>
        <dbReference type="Proteomes" id="UP000535020"/>
    </source>
</evidence>
<dbReference type="InterPro" id="IPR026444">
    <property type="entry name" value="Secre_tail"/>
</dbReference>
<dbReference type="PROSITE" id="PS50853">
    <property type="entry name" value="FN3"/>
    <property type="match status" value="1"/>
</dbReference>
<dbReference type="InterPro" id="IPR055353">
    <property type="entry name" value="DUF7619"/>
</dbReference>
<feature type="chain" id="PRO_5031550982" evidence="2">
    <location>
        <begin position="20"/>
        <end position="909"/>
    </location>
</feature>
<feature type="domain" description="Fibronectin type-III" evidence="3">
    <location>
        <begin position="24"/>
        <end position="114"/>
    </location>
</feature>
<feature type="signal peptide" evidence="2">
    <location>
        <begin position="1"/>
        <end position="19"/>
    </location>
</feature>